<comment type="caution">
    <text evidence="1">The sequence shown here is derived from an EMBL/GenBank/DDBJ whole genome shotgun (WGS) entry which is preliminary data.</text>
</comment>
<evidence type="ECO:0000313" key="1">
    <source>
        <dbReference type="EMBL" id="MBC5995431.1"/>
    </source>
</evidence>
<name>A0ABR7JKH1_9FIRM</name>
<keyword evidence="2" id="KW-1185">Reference proteome</keyword>
<dbReference type="CDD" id="cd00257">
    <property type="entry name" value="beta-trefoil_FSCN-like"/>
    <property type="match status" value="1"/>
</dbReference>
<dbReference type="InterPro" id="IPR008999">
    <property type="entry name" value="Actin-crosslinking"/>
</dbReference>
<sequence>MNRNRRDIMPEDTLNLPPTYFIELPPFLEDGKELLIVQIKSASNKKFVEIGFDEFFYAIGDTPLTGKIFSIILLEDNNILIRLHGSRFLRINKDGYLVVDIDNQGPSTFKVDRVENMLYSLKAPNGKYIRVRSEDSVLIADEDVMNESTTFKFRLIKYY</sequence>
<dbReference type="EMBL" id="JACRWE010000001">
    <property type="protein sequence ID" value="MBC5995431.1"/>
    <property type="molecule type" value="Genomic_DNA"/>
</dbReference>
<accession>A0ABR7JKH1</accession>
<protein>
    <recommendedName>
        <fullName evidence="3">Fascin domain-containing protein</fullName>
    </recommendedName>
</protein>
<dbReference type="Proteomes" id="UP000609849">
    <property type="component" value="Unassembled WGS sequence"/>
</dbReference>
<dbReference type="SUPFAM" id="SSF50405">
    <property type="entry name" value="Actin-crosslinking proteins"/>
    <property type="match status" value="1"/>
</dbReference>
<dbReference type="RefSeq" id="WP_153971363.1">
    <property type="nucleotide sequence ID" value="NZ_JACRWE010000001.1"/>
</dbReference>
<reference evidence="1 2" key="1">
    <citation type="submission" date="2020-08" db="EMBL/GenBank/DDBJ databases">
        <authorList>
            <person name="Liu C."/>
            <person name="Sun Q."/>
        </authorList>
    </citation>
    <scope>NUCLEOTIDE SEQUENCE [LARGE SCALE GENOMIC DNA]</scope>
    <source>
        <strain evidence="1 2">NSJ-18</strain>
    </source>
</reference>
<proteinExistence type="predicted"/>
<gene>
    <name evidence="1" type="ORF">H8923_01545</name>
</gene>
<evidence type="ECO:0008006" key="3">
    <source>
        <dbReference type="Google" id="ProtNLM"/>
    </source>
</evidence>
<organism evidence="1 2">
    <name type="scientific">Romboutsia faecis</name>
    <dbReference type="NCBI Taxonomy" id="2764597"/>
    <lineage>
        <taxon>Bacteria</taxon>
        <taxon>Bacillati</taxon>
        <taxon>Bacillota</taxon>
        <taxon>Clostridia</taxon>
        <taxon>Peptostreptococcales</taxon>
        <taxon>Peptostreptococcaceae</taxon>
        <taxon>Romboutsia</taxon>
    </lineage>
</organism>
<dbReference type="Gene3D" id="2.80.10.50">
    <property type="match status" value="1"/>
</dbReference>
<evidence type="ECO:0000313" key="2">
    <source>
        <dbReference type="Proteomes" id="UP000609849"/>
    </source>
</evidence>